<organism evidence="5 6">
    <name type="scientific">Thalassobacterium sedimentorum</name>
    <dbReference type="NCBI Taxonomy" id="3041258"/>
    <lineage>
        <taxon>Bacteria</taxon>
        <taxon>Pseudomonadati</taxon>
        <taxon>Verrucomicrobiota</taxon>
        <taxon>Opitutia</taxon>
        <taxon>Puniceicoccales</taxon>
        <taxon>Coraliomargaritaceae</taxon>
        <taxon>Thalassobacterium</taxon>
    </lineage>
</organism>
<reference evidence="5 6" key="1">
    <citation type="submission" date="2023-04" db="EMBL/GenBank/DDBJ databases">
        <title>A novel bacteria isolated from coastal sediment.</title>
        <authorList>
            <person name="Liu X.-J."/>
            <person name="Du Z.-J."/>
        </authorList>
    </citation>
    <scope>NUCLEOTIDE SEQUENCE [LARGE SCALE GENOMIC DNA]</scope>
    <source>
        <strain evidence="5 6">SDUM461004</strain>
    </source>
</reference>
<dbReference type="RefSeq" id="WP_308986894.1">
    <property type="nucleotide sequence ID" value="NZ_JARXIC010000113.1"/>
</dbReference>
<dbReference type="PRINTS" id="PR00038">
    <property type="entry name" value="HTHLUXR"/>
</dbReference>
<dbReference type="PANTHER" id="PTHR44688:SF16">
    <property type="entry name" value="DNA-BINDING TRANSCRIPTIONAL ACTIVATOR DEVR_DOSR"/>
    <property type="match status" value="1"/>
</dbReference>
<dbReference type="PANTHER" id="PTHR44688">
    <property type="entry name" value="DNA-BINDING TRANSCRIPTIONAL ACTIVATOR DEVR_DOSR"/>
    <property type="match status" value="1"/>
</dbReference>
<dbReference type="Proteomes" id="UP001243717">
    <property type="component" value="Unassembled WGS sequence"/>
</dbReference>
<evidence type="ECO:0000313" key="6">
    <source>
        <dbReference type="Proteomes" id="UP001243717"/>
    </source>
</evidence>
<protein>
    <submittedName>
        <fullName evidence="5">LuxR C-terminal-related transcriptional regulator</fullName>
    </submittedName>
</protein>
<evidence type="ECO:0000256" key="2">
    <source>
        <dbReference type="ARBA" id="ARBA00023125"/>
    </source>
</evidence>
<dbReference type="SMART" id="SM00421">
    <property type="entry name" value="HTH_LUXR"/>
    <property type="match status" value="1"/>
</dbReference>
<keyword evidence="6" id="KW-1185">Reference proteome</keyword>
<name>A0ABU1ARR6_9BACT</name>
<dbReference type="PROSITE" id="PS50043">
    <property type="entry name" value="HTH_LUXR_2"/>
    <property type="match status" value="1"/>
</dbReference>
<keyword evidence="2" id="KW-0238">DNA-binding</keyword>
<evidence type="ECO:0000256" key="1">
    <source>
        <dbReference type="ARBA" id="ARBA00023015"/>
    </source>
</evidence>
<dbReference type="InterPro" id="IPR016032">
    <property type="entry name" value="Sig_transdc_resp-reg_C-effctor"/>
</dbReference>
<evidence type="ECO:0000256" key="3">
    <source>
        <dbReference type="ARBA" id="ARBA00023163"/>
    </source>
</evidence>
<comment type="caution">
    <text evidence="5">The sequence shown here is derived from an EMBL/GenBank/DDBJ whole genome shotgun (WGS) entry which is preliminary data.</text>
</comment>
<dbReference type="InterPro" id="IPR036388">
    <property type="entry name" value="WH-like_DNA-bd_sf"/>
</dbReference>
<gene>
    <name evidence="5" type="ORF">QEH59_18675</name>
</gene>
<feature type="domain" description="HTH luxR-type" evidence="4">
    <location>
        <begin position="16"/>
        <end position="81"/>
    </location>
</feature>
<evidence type="ECO:0000259" key="4">
    <source>
        <dbReference type="PROSITE" id="PS50043"/>
    </source>
</evidence>
<accession>A0ABU1ARR6</accession>
<dbReference type="InterPro" id="IPR000792">
    <property type="entry name" value="Tscrpt_reg_LuxR_C"/>
</dbReference>
<dbReference type="SUPFAM" id="SSF46894">
    <property type="entry name" value="C-terminal effector domain of the bipartite response regulators"/>
    <property type="match status" value="1"/>
</dbReference>
<dbReference type="Pfam" id="PF00196">
    <property type="entry name" value="GerE"/>
    <property type="match status" value="1"/>
</dbReference>
<dbReference type="CDD" id="cd06170">
    <property type="entry name" value="LuxR_C_like"/>
    <property type="match status" value="1"/>
</dbReference>
<evidence type="ECO:0000313" key="5">
    <source>
        <dbReference type="EMBL" id="MDQ8196461.1"/>
    </source>
</evidence>
<keyword evidence="1" id="KW-0805">Transcription regulation</keyword>
<dbReference type="EMBL" id="JARXIC010000113">
    <property type="protein sequence ID" value="MDQ8196461.1"/>
    <property type="molecule type" value="Genomic_DNA"/>
</dbReference>
<dbReference type="Gene3D" id="1.10.10.10">
    <property type="entry name" value="Winged helix-like DNA-binding domain superfamily/Winged helix DNA-binding domain"/>
    <property type="match status" value="1"/>
</dbReference>
<proteinExistence type="predicted"/>
<keyword evidence="3" id="KW-0804">Transcription</keyword>
<sequence>MSAAVRTVMDRIAEDPDAYYKVLSDREMVVLRLLSKCETDEAIGQELDISPFTVRRHRLNIMNKLNLKSVAQLMQYALDKGIVKHKGGLGWS</sequence>